<protein>
    <submittedName>
        <fullName evidence="2">Helix-turn-helix domain-containing protein</fullName>
    </submittedName>
</protein>
<reference evidence="2 3" key="1">
    <citation type="journal article" date="2019" name="Int. J. Syst. Evol. Microbiol.">
        <title>The Global Catalogue of Microorganisms (GCM) 10K type strain sequencing project: providing services to taxonomists for standard genome sequencing and annotation.</title>
        <authorList>
            <consortium name="The Broad Institute Genomics Platform"/>
            <consortium name="The Broad Institute Genome Sequencing Center for Infectious Disease"/>
            <person name="Wu L."/>
            <person name="Ma J."/>
        </authorList>
    </citation>
    <scope>NUCLEOTIDE SEQUENCE [LARGE SCALE GENOMIC DNA]</scope>
    <source>
        <strain evidence="2 3">JCM 8201</strain>
    </source>
</reference>
<dbReference type="SUPFAM" id="SSF47413">
    <property type="entry name" value="lambda repressor-like DNA-binding domains"/>
    <property type="match status" value="1"/>
</dbReference>
<accession>A0ABN3UEZ2</accession>
<gene>
    <name evidence="2" type="ORF">GCM10010439_47250</name>
</gene>
<organism evidence="2 3">
    <name type="scientific">Actinocorallia aurantiaca</name>
    <dbReference type="NCBI Taxonomy" id="46204"/>
    <lineage>
        <taxon>Bacteria</taxon>
        <taxon>Bacillati</taxon>
        <taxon>Actinomycetota</taxon>
        <taxon>Actinomycetes</taxon>
        <taxon>Streptosporangiales</taxon>
        <taxon>Thermomonosporaceae</taxon>
        <taxon>Actinocorallia</taxon>
    </lineage>
</organism>
<evidence type="ECO:0000259" key="1">
    <source>
        <dbReference type="PROSITE" id="PS50943"/>
    </source>
</evidence>
<dbReference type="InterPro" id="IPR010982">
    <property type="entry name" value="Lambda_DNA-bd_dom_sf"/>
</dbReference>
<dbReference type="PROSITE" id="PS50943">
    <property type="entry name" value="HTH_CROC1"/>
    <property type="match status" value="1"/>
</dbReference>
<feature type="domain" description="HTH cro/C1-type" evidence="1">
    <location>
        <begin position="51"/>
        <end position="86"/>
    </location>
</feature>
<dbReference type="Gene3D" id="1.10.260.40">
    <property type="entry name" value="lambda repressor-like DNA-binding domains"/>
    <property type="match status" value="1"/>
</dbReference>
<evidence type="ECO:0000313" key="2">
    <source>
        <dbReference type="EMBL" id="GAA2731549.1"/>
    </source>
</evidence>
<evidence type="ECO:0000313" key="3">
    <source>
        <dbReference type="Proteomes" id="UP001501842"/>
    </source>
</evidence>
<dbReference type="InterPro" id="IPR001387">
    <property type="entry name" value="Cro/C1-type_HTH"/>
</dbReference>
<dbReference type="Proteomes" id="UP001501842">
    <property type="component" value="Unassembled WGS sequence"/>
</dbReference>
<comment type="caution">
    <text evidence="2">The sequence shown here is derived from an EMBL/GenBank/DDBJ whole genome shotgun (WGS) entry which is preliminary data.</text>
</comment>
<sequence length="151" mass="17127">MPPAKEMKSSDKSDLSEKIDLLFRTVYPADRGPYSLQEAAEGIEQLTGEKVSHNTLWKLRTGKSDNPTKRVLEGLAKFFGVSPAYFFQENVSEEIRHQIELLSVLRDTGIRGAQLRTFFELSPEGQEMVADLIVKAARIENYQRRSSPHES</sequence>
<dbReference type="CDD" id="cd00093">
    <property type="entry name" value="HTH_XRE"/>
    <property type="match status" value="1"/>
</dbReference>
<dbReference type="EMBL" id="BAAATZ010000020">
    <property type="protein sequence ID" value="GAA2731549.1"/>
    <property type="molecule type" value="Genomic_DNA"/>
</dbReference>
<name>A0ABN3UEZ2_9ACTN</name>
<proteinExistence type="predicted"/>
<keyword evidence="3" id="KW-1185">Reference proteome</keyword>
<dbReference type="RefSeq" id="WP_344452871.1">
    <property type="nucleotide sequence ID" value="NZ_BAAATZ010000020.1"/>
</dbReference>